<keyword evidence="2" id="KW-1185">Reference proteome</keyword>
<sequence length="128" mass="14317">MIERVWDEETGIIYVSGLGEWTQADVDDHYSALRRMIGDLRREGKPIRVLSDISQATRQGYAREEHILTQMRRTFRAGDRVAMVTAGASDKAYVRSIVTGLDIAVFASKLPAEMWLLLDEVGAPPPSP</sequence>
<proteinExistence type="predicted"/>
<evidence type="ECO:0008006" key="3">
    <source>
        <dbReference type="Google" id="ProtNLM"/>
    </source>
</evidence>
<evidence type="ECO:0000313" key="1">
    <source>
        <dbReference type="EMBL" id="MBA2935033.1"/>
    </source>
</evidence>
<accession>A0A838L6C1</accession>
<name>A0A838L6C1_9SPHN</name>
<reference evidence="1 2" key="1">
    <citation type="submission" date="2020-07" db="EMBL/GenBank/DDBJ databases">
        <authorList>
            <person name="Sun Q."/>
        </authorList>
    </citation>
    <scope>NUCLEOTIDE SEQUENCE [LARGE SCALE GENOMIC DNA]</scope>
    <source>
        <strain evidence="1 2">CGMCC 1.13654</strain>
    </source>
</reference>
<evidence type="ECO:0000313" key="2">
    <source>
        <dbReference type="Proteomes" id="UP000570166"/>
    </source>
</evidence>
<organism evidence="1 2">
    <name type="scientific">Sphingomonas chungangi</name>
    <dbReference type="NCBI Taxonomy" id="2683589"/>
    <lineage>
        <taxon>Bacteria</taxon>
        <taxon>Pseudomonadati</taxon>
        <taxon>Pseudomonadota</taxon>
        <taxon>Alphaproteobacteria</taxon>
        <taxon>Sphingomonadales</taxon>
        <taxon>Sphingomonadaceae</taxon>
        <taxon>Sphingomonas</taxon>
    </lineage>
</organism>
<dbReference type="AlphaFoldDB" id="A0A838L6C1"/>
<comment type="caution">
    <text evidence="1">The sequence shown here is derived from an EMBL/GenBank/DDBJ whole genome shotgun (WGS) entry which is preliminary data.</text>
</comment>
<dbReference type="RefSeq" id="WP_160362677.1">
    <property type="nucleotide sequence ID" value="NZ_JACEIB010000008.1"/>
</dbReference>
<gene>
    <name evidence="1" type="ORF">HZF05_13105</name>
</gene>
<protein>
    <recommendedName>
        <fullName evidence="3">STAS/SEC14 domain-containing protein</fullName>
    </recommendedName>
</protein>
<dbReference type="Proteomes" id="UP000570166">
    <property type="component" value="Unassembled WGS sequence"/>
</dbReference>
<dbReference type="EMBL" id="JACEIB010000008">
    <property type="protein sequence ID" value="MBA2935033.1"/>
    <property type="molecule type" value="Genomic_DNA"/>
</dbReference>